<keyword evidence="2" id="KW-1185">Reference proteome</keyword>
<gene>
    <name evidence="1" type="ORF">ACI1P1_16250</name>
</gene>
<sequence length="410" mass="46326">MDSSTFTLAAHLIKWLGFLTSVYGVYFVVLALWGEWRKKIKPQKGAVPPETRFALFIAARNEADVIGNLIASLQRQNYPAELYDIYVAPNNCTDHTRGIAAACGARIFDPVGEIRSKGDVLTQFIRACMTENKYDAICVFDADNIVHPDFLQHMNRARQSGAQVAQGFKNSKNPGDNAVAASFSIYFWIIDRFYNSSREALGLSSFVTGTGFMATLPFLEKLGGWNTRTITEDYEFSAQCVLAGERVHYVGDAIVYDEQPLTFTQSWKQRRRWSTGNFDSSRYYLKDLCKEAVCRRSILCLDLAMTYLSPVIFVLSALGLAGQTLLGKYSLDGFSLPGQPLLWGLMLCLLLAALFTYKQNRRTLRGFCKAFGSFLFLLASWMPINLITLLRKQRKWEMIPHTRSISLEEM</sequence>
<evidence type="ECO:0000313" key="2">
    <source>
        <dbReference type="Proteomes" id="UP001631969"/>
    </source>
</evidence>
<protein>
    <submittedName>
        <fullName evidence="1">Glycosyltransferase family 2 protein</fullName>
    </submittedName>
</protein>
<accession>A0ACC7NYK2</accession>
<name>A0ACC7NYK2_9BACL</name>
<evidence type="ECO:0000313" key="1">
    <source>
        <dbReference type="EMBL" id="MFM9329848.1"/>
    </source>
</evidence>
<proteinExistence type="predicted"/>
<comment type="caution">
    <text evidence="1">The sequence shown here is derived from an EMBL/GenBank/DDBJ whole genome shotgun (WGS) entry which is preliminary data.</text>
</comment>
<dbReference type="Proteomes" id="UP001631969">
    <property type="component" value="Unassembled WGS sequence"/>
</dbReference>
<organism evidence="1 2">
    <name type="scientific">Paenibacillus mesotrionivorans</name>
    <dbReference type="NCBI Taxonomy" id="3160968"/>
    <lineage>
        <taxon>Bacteria</taxon>
        <taxon>Bacillati</taxon>
        <taxon>Bacillota</taxon>
        <taxon>Bacilli</taxon>
        <taxon>Bacillales</taxon>
        <taxon>Paenibacillaceae</taxon>
        <taxon>Paenibacillus</taxon>
    </lineage>
</organism>
<dbReference type="EMBL" id="JBJURJ010000010">
    <property type="protein sequence ID" value="MFM9329848.1"/>
    <property type="molecule type" value="Genomic_DNA"/>
</dbReference>
<reference evidence="1" key="1">
    <citation type="submission" date="2024-12" db="EMBL/GenBank/DDBJ databases">
        <authorList>
            <person name="Wu N."/>
        </authorList>
    </citation>
    <scope>NUCLEOTIDE SEQUENCE</scope>
    <source>
        <strain evidence="1">P15</strain>
    </source>
</reference>